<reference evidence="1 2" key="1">
    <citation type="journal article" date="2021" name="Elife">
        <title>Chloroplast acquisition without the gene transfer in kleptoplastic sea slugs, Plakobranchus ocellatus.</title>
        <authorList>
            <person name="Maeda T."/>
            <person name="Takahashi S."/>
            <person name="Yoshida T."/>
            <person name="Shimamura S."/>
            <person name="Takaki Y."/>
            <person name="Nagai Y."/>
            <person name="Toyoda A."/>
            <person name="Suzuki Y."/>
            <person name="Arimoto A."/>
            <person name="Ishii H."/>
            <person name="Satoh N."/>
            <person name="Nishiyama T."/>
            <person name="Hasebe M."/>
            <person name="Maruyama T."/>
            <person name="Minagawa J."/>
            <person name="Obokata J."/>
            <person name="Shigenobu S."/>
        </authorList>
    </citation>
    <scope>NUCLEOTIDE SEQUENCE [LARGE SCALE GENOMIC DNA]</scope>
</reference>
<comment type="caution">
    <text evidence="1">The sequence shown here is derived from an EMBL/GenBank/DDBJ whole genome shotgun (WGS) entry which is preliminary data.</text>
</comment>
<gene>
    <name evidence="1" type="ORF">ElyMa_004066600</name>
</gene>
<evidence type="ECO:0000313" key="1">
    <source>
        <dbReference type="EMBL" id="GFR81290.1"/>
    </source>
</evidence>
<dbReference type="EMBL" id="BMAT01008255">
    <property type="protein sequence ID" value="GFR81290.1"/>
    <property type="molecule type" value="Genomic_DNA"/>
</dbReference>
<protein>
    <submittedName>
        <fullName evidence="1">Uncharacterized protein</fullName>
    </submittedName>
</protein>
<keyword evidence="2" id="KW-1185">Reference proteome</keyword>
<dbReference type="AlphaFoldDB" id="A0AAV4G9Q3"/>
<organism evidence="1 2">
    <name type="scientific">Elysia marginata</name>
    <dbReference type="NCBI Taxonomy" id="1093978"/>
    <lineage>
        <taxon>Eukaryota</taxon>
        <taxon>Metazoa</taxon>
        <taxon>Spiralia</taxon>
        <taxon>Lophotrochozoa</taxon>
        <taxon>Mollusca</taxon>
        <taxon>Gastropoda</taxon>
        <taxon>Heterobranchia</taxon>
        <taxon>Euthyneura</taxon>
        <taxon>Panpulmonata</taxon>
        <taxon>Sacoglossa</taxon>
        <taxon>Placobranchoidea</taxon>
        <taxon>Plakobranchidae</taxon>
        <taxon>Elysia</taxon>
    </lineage>
</organism>
<evidence type="ECO:0000313" key="2">
    <source>
        <dbReference type="Proteomes" id="UP000762676"/>
    </source>
</evidence>
<proteinExistence type="predicted"/>
<sequence length="107" mass="12381">MKETPRKASNQHTFLNAHEKWETIKVTAKEKATLLSKQKAAVRRTKKDKQLHDLNVLELKLANTPEESQAILQEIAELKTKLELLLEVERRGAATRAQRKWIEKGEK</sequence>
<name>A0AAV4G9Q3_9GAST</name>
<accession>A0AAV4G9Q3</accession>
<dbReference type="Proteomes" id="UP000762676">
    <property type="component" value="Unassembled WGS sequence"/>
</dbReference>